<accession>A0A327RC60</accession>
<keyword evidence="2" id="KW-1185">Reference proteome</keyword>
<evidence type="ECO:0008006" key="3">
    <source>
        <dbReference type="Google" id="ProtNLM"/>
    </source>
</evidence>
<dbReference type="RefSeq" id="WP_111622938.1">
    <property type="nucleotide sequence ID" value="NZ_QLLN01000002.1"/>
</dbReference>
<dbReference type="AlphaFoldDB" id="A0A327RC60"/>
<dbReference type="EMBL" id="QLLN01000002">
    <property type="protein sequence ID" value="RAJ14331.1"/>
    <property type="molecule type" value="Genomic_DNA"/>
</dbReference>
<name>A0A327RC60_9FLAO</name>
<comment type="caution">
    <text evidence="1">The sequence shown here is derived from an EMBL/GenBank/DDBJ whole genome shotgun (WGS) entry which is preliminary data.</text>
</comment>
<dbReference type="OrthoDB" id="1201884at2"/>
<dbReference type="Proteomes" id="UP000249696">
    <property type="component" value="Unassembled WGS sequence"/>
</dbReference>
<proteinExistence type="predicted"/>
<evidence type="ECO:0000313" key="2">
    <source>
        <dbReference type="Proteomes" id="UP000249696"/>
    </source>
</evidence>
<reference evidence="1 2" key="1">
    <citation type="submission" date="2018-06" db="EMBL/GenBank/DDBJ databases">
        <title>Genomic Encyclopedia of Archaeal and Bacterial Type Strains, Phase II (KMG-II): from individual species to whole genera.</title>
        <authorList>
            <person name="Goeker M."/>
        </authorList>
    </citation>
    <scope>NUCLEOTIDE SEQUENCE [LARGE SCALE GENOMIC DNA]</scope>
    <source>
        <strain evidence="1 2">DSM 23522</strain>
    </source>
</reference>
<organism evidence="1 2">
    <name type="scientific">Arenibacter echinorum</name>
    <dbReference type="NCBI Taxonomy" id="440515"/>
    <lineage>
        <taxon>Bacteria</taxon>
        <taxon>Pseudomonadati</taxon>
        <taxon>Bacteroidota</taxon>
        <taxon>Flavobacteriia</taxon>
        <taxon>Flavobacteriales</taxon>
        <taxon>Flavobacteriaceae</taxon>
        <taxon>Arenibacter</taxon>
    </lineage>
</organism>
<gene>
    <name evidence="1" type="ORF">LV92_01452</name>
</gene>
<protein>
    <recommendedName>
        <fullName evidence="3">Lipocalin-like protein</fullName>
    </recommendedName>
</protein>
<evidence type="ECO:0000313" key="1">
    <source>
        <dbReference type="EMBL" id="RAJ14331.1"/>
    </source>
</evidence>
<sequence>MKVYGIMLFLGLIFVFNGCSTDNTHEKNDMVSGTWSLINVSGGFAGIDVDFEKGKIVWKFNAKVGSLIVANNDGSNAIYNGLPTGTYTYSILQEKDQYYLQINDKEIGGIVVDKSHLVLDQNKTSIGSGADGFVMVLAR</sequence>